<dbReference type="InterPro" id="IPR006594">
    <property type="entry name" value="LisH"/>
</dbReference>
<dbReference type="Pfam" id="PF16045">
    <property type="entry name" value="LisH_2"/>
    <property type="match status" value="1"/>
</dbReference>
<dbReference type="PANTHER" id="PTHR39063">
    <property type="entry name" value="ORAL-FACIAL-DIGITAL SYNDROME 1 PROTEIN HOMOLOG"/>
    <property type="match status" value="1"/>
</dbReference>
<dbReference type="SMART" id="SM00667">
    <property type="entry name" value="LisH"/>
    <property type="match status" value="1"/>
</dbReference>
<dbReference type="GO" id="GO:0036064">
    <property type="term" value="C:ciliary basal body"/>
    <property type="evidence" value="ECO:0007669"/>
    <property type="project" value="TreeGrafter"/>
</dbReference>
<gene>
    <name evidence="1" type="ORF">C0J50_11284</name>
</gene>
<dbReference type="GO" id="GO:0005576">
    <property type="term" value="C:extracellular region"/>
    <property type="evidence" value="ECO:0007669"/>
    <property type="project" value="GOC"/>
</dbReference>
<dbReference type="PANTHER" id="PTHR39063:SF1">
    <property type="entry name" value="OFD1 CENTRIOLE AND CENTRIOLAR SATELLITE PROTEIN"/>
    <property type="match status" value="1"/>
</dbReference>
<dbReference type="PROSITE" id="PS50896">
    <property type="entry name" value="LISH"/>
    <property type="match status" value="1"/>
</dbReference>
<name>A0AAD5FFS9_SILAS</name>
<dbReference type="Proteomes" id="UP001205998">
    <property type="component" value="Unassembled WGS sequence"/>
</dbReference>
<evidence type="ECO:0000313" key="2">
    <source>
        <dbReference type="Proteomes" id="UP001205998"/>
    </source>
</evidence>
<dbReference type="GO" id="GO:0005813">
    <property type="term" value="C:centrosome"/>
    <property type="evidence" value="ECO:0007669"/>
    <property type="project" value="TreeGrafter"/>
</dbReference>
<proteinExistence type="predicted"/>
<dbReference type="EMBL" id="MU562064">
    <property type="protein sequence ID" value="KAI5613827.1"/>
    <property type="molecule type" value="Genomic_DNA"/>
</dbReference>
<comment type="caution">
    <text evidence="1">The sequence shown here is derived from an EMBL/GenBank/DDBJ whole genome shotgun (WGS) entry which is preliminary data.</text>
</comment>
<feature type="non-terminal residue" evidence="1">
    <location>
        <position position="1"/>
    </location>
</feature>
<reference evidence="1" key="1">
    <citation type="submission" date="2018-07" db="EMBL/GenBank/DDBJ databases">
        <title>Comparative genomics of catfishes provides insights into carnivory and benthic adaptation.</title>
        <authorList>
            <person name="Zhang Y."/>
            <person name="Wang D."/>
            <person name="Peng Z."/>
            <person name="Zheng S."/>
            <person name="Shao F."/>
            <person name="Tao W."/>
        </authorList>
    </citation>
    <scope>NUCLEOTIDE SEQUENCE</scope>
    <source>
        <strain evidence="1">Chongqing</strain>
    </source>
</reference>
<sequence>MSADEEVGVSAEELRRKLYQSLKRRGVLDTVKTQLRNQLIVELQRDTLLQRSCEKSQSLSVLASNSLVIHHLQSSGYEYTLSVFYPECGISKEQ</sequence>
<accession>A0AAD5FFS9</accession>
<dbReference type="InterPro" id="IPR055289">
    <property type="entry name" value="OFD1"/>
</dbReference>
<protein>
    <submittedName>
        <fullName evidence="1">Oral-facial-digital syndrome 1 protein-like isoform X1</fullName>
    </submittedName>
</protein>
<dbReference type="AlphaFoldDB" id="A0AAD5FFS9"/>
<evidence type="ECO:0000313" key="1">
    <source>
        <dbReference type="EMBL" id="KAI5613827.1"/>
    </source>
</evidence>
<dbReference type="GO" id="GO:0060287">
    <property type="term" value="P:epithelial cilium movement involved in determination of left/right asymmetry"/>
    <property type="evidence" value="ECO:0007669"/>
    <property type="project" value="TreeGrafter"/>
</dbReference>
<keyword evidence="2" id="KW-1185">Reference proteome</keyword>
<organism evidence="1 2">
    <name type="scientific">Silurus asotus</name>
    <name type="common">Amur catfish</name>
    <name type="synonym">Parasilurus asotus</name>
    <dbReference type="NCBI Taxonomy" id="30991"/>
    <lineage>
        <taxon>Eukaryota</taxon>
        <taxon>Metazoa</taxon>
        <taxon>Chordata</taxon>
        <taxon>Craniata</taxon>
        <taxon>Vertebrata</taxon>
        <taxon>Euteleostomi</taxon>
        <taxon>Actinopterygii</taxon>
        <taxon>Neopterygii</taxon>
        <taxon>Teleostei</taxon>
        <taxon>Ostariophysi</taxon>
        <taxon>Siluriformes</taxon>
        <taxon>Siluridae</taxon>
        <taxon>Silurus</taxon>
    </lineage>
</organism>